<accession>A0A3S1BJX2</accession>
<keyword evidence="2" id="KW-0732">Signal</keyword>
<feature type="region of interest" description="Disordered" evidence="1">
    <location>
        <begin position="146"/>
        <end position="186"/>
    </location>
</feature>
<sequence length="186" mass="19972">MKALLLSLGLAAMLGACQASVCSDICHNSCDTGEDIYNRWMDMTPEQIAESAHECNEVCDPVCDCLDNCVIKCLAELRDCRYQAGSISGLVTCQTQFTQCGGPCDDQCASAVTLAGIKVTNARDRVMSSLKQFVYGMIEQFKQYHPSDAQKQESATGAGSAEEKTSDAGENRSGLTREAVTANDSE</sequence>
<dbReference type="PROSITE" id="PS51257">
    <property type="entry name" value="PROKAR_LIPOPROTEIN"/>
    <property type="match status" value="1"/>
</dbReference>
<evidence type="ECO:0000256" key="2">
    <source>
        <dbReference type="SAM" id="SignalP"/>
    </source>
</evidence>
<name>A0A3S1BJX2_ELYCH</name>
<organism evidence="3 4">
    <name type="scientific">Elysia chlorotica</name>
    <name type="common">Eastern emerald elysia</name>
    <name type="synonym">Sea slug</name>
    <dbReference type="NCBI Taxonomy" id="188477"/>
    <lineage>
        <taxon>Eukaryota</taxon>
        <taxon>Metazoa</taxon>
        <taxon>Spiralia</taxon>
        <taxon>Lophotrochozoa</taxon>
        <taxon>Mollusca</taxon>
        <taxon>Gastropoda</taxon>
        <taxon>Heterobranchia</taxon>
        <taxon>Euthyneura</taxon>
        <taxon>Panpulmonata</taxon>
        <taxon>Sacoglossa</taxon>
        <taxon>Placobranchoidea</taxon>
        <taxon>Plakobranchidae</taxon>
        <taxon>Elysia</taxon>
    </lineage>
</organism>
<evidence type="ECO:0000313" key="3">
    <source>
        <dbReference type="EMBL" id="RUS85468.1"/>
    </source>
</evidence>
<feature type="signal peptide" evidence="2">
    <location>
        <begin position="1"/>
        <end position="19"/>
    </location>
</feature>
<dbReference type="Proteomes" id="UP000271974">
    <property type="component" value="Unassembled WGS sequence"/>
</dbReference>
<keyword evidence="4" id="KW-1185">Reference proteome</keyword>
<feature type="compositionally biased region" description="Basic and acidic residues" evidence="1">
    <location>
        <begin position="161"/>
        <end position="170"/>
    </location>
</feature>
<evidence type="ECO:0000256" key="1">
    <source>
        <dbReference type="SAM" id="MobiDB-lite"/>
    </source>
</evidence>
<dbReference type="AlphaFoldDB" id="A0A3S1BJX2"/>
<gene>
    <name evidence="3" type="ORF">EGW08_006744</name>
</gene>
<feature type="chain" id="PRO_5018582299" evidence="2">
    <location>
        <begin position="20"/>
        <end position="186"/>
    </location>
</feature>
<reference evidence="3 4" key="1">
    <citation type="submission" date="2019-01" db="EMBL/GenBank/DDBJ databases">
        <title>A draft genome assembly of the solar-powered sea slug Elysia chlorotica.</title>
        <authorList>
            <person name="Cai H."/>
            <person name="Li Q."/>
            <person name="Fang X."/>
            <person name="Li J."/>
            <person name="Curtis N.E."/>
            <person name="Altenburger A."/>
            <person name="Shibata T."/>
            <person name="Feng M."/>
            <person name="Maeda T."/>
            <person name="Schwartz J.A."/>
            <person name="Shigenobu S."/>
            <person name="Lundholm N."/>
            <person name="Nishiyama T."/>
            <person name="Yang H."/>
            <person name="Hasebe M."/>
            <person name="Li S."/>
            <person name="Pierce S.K."/>
            <person name="Wang J."/>
        </authorList>
    </citation>
    <scope>NUCLEOTIDE SEQUENCE [LARGE SCALE GENOMIC DNA]</scope>
    <source>
        <strain evidence="3">EC2010</strain>
        <tissue evidence="3">Whole organism of an adult</tissue>
    </source>
</reference>
<comment type="caution">
    <text evidence="3">The sequence shown here is derived from an EMBL/GenBank/DDBJ whole genome shotgun (WGS) entry which is preliminary data.</text>
</comment>
<protein>
    <submittedName>
        <fullName evidence="3">Uncharacterized protein</fullName>
    </submittedName>
</protein>
<dbReference type="EMBL" id="RQTK01000168">
    <property type="protein sequence ID" value="RUS85468.1"/>
    <property type="molecule type" value="Genomic_DNA"/>
</dbReference>
<proteinExistence type="predicted"/>
<evidence type="ECO:0000313" key="4">
    <source>
        <dbReference type="Proteomes" id="UP000271974"/>
    </source>
</evidence>
<dbReference type="OrthoDB" id="10596255at2759"/>